<dbReference type="GO" id="GO:0009231">
    <property type="term" value="P:riboflavin biosynthetic process"/>
    <property type="evidence" value="ECO:0007669"/>
    <property type="project" value="InterPro"/>
</dbReference>
<dbReference type="Pfam" id="PF06574">
    <property type="entry name" value="FAD_syn"/>
    <property type="match status" value="1"/>
</dbReference>
<name>A0A432ZGC3_9GAMM</name>
<dbReference type="Proteomes" id="UP000287908">
    <property type="component" value="Unassembled WGS sequence"/>
</dbReference>
<comment type="catalytic activity">
    <reaction evidence="14 15">
        <text>FMN + ATP + H(+) = FAD + diphosphate</text>
        <dbReference type="Rhea" id="RHEA:17237"/>
        <dbReference type="ChEBI" id="CHEBI:15378"/>
        <dbReference type="ChEBI" id="CHEBI:30616"/>
        <dbReference type="ChEBI" id="CHEBI:33019"/>
        <dbReference type="ChEBI" id="CHEBI:57692"/>
        <dbReference type="ChEBI" id="CHEBI:58210"/>
        <dbReference type="EC" id="2.7.7.2"/>
    </reaction>
</comment>
<evidence type="ECO:0000256" key="13">
    <source>
        <dbReference type="ARBA" id="ARBA00047880"/>
    </source>
</evidence>
<comment type="similarity">
    <text evidence="15">Belongs to the ribF family.</text>
</comment>
<keyword evidence="11 15" id="KW-0067">ATP-binding</keyword>
<dbReference type="Pfam" id="PF01687">
    <property type="entry name" value="Flavokinase"/>
    <property type="match status" value="1"/>
</dbReference>
<comment type="function">
    <text evidence="1">Catalyzes the phosphorylation of riboflavin to FMN followed by the adenylation of FMN to FAD.</text>
</comment>
<evidence type="ECO:0000256" key="4">
    <source>
        <dbReference type="ARBA" id="ARBA00022630"/>
    </source>
</evidence>
<dbReference type="OrthoDB" id="9803667at2"/>
<dbReference type="GO" id="GO:0009398">
    <property type="term" value="P:FMN biosynthetic process"/>
    <property type="evidence" value="ECO:0007669"/>
    <property type="project" value="UniProtKB-UniRule"/>
</dbReference>
<dbReference type="RefSeq" id="WP_126783318.1">
    <property type="nucleotide sequence ID" value="NZ_PIQF01000001.1"/>
</dbReference>
<evidence type="ECO:0000256" key="1">
    <source>
        <dbReference type="ARBA" id="ARBA00002121"/>
    </source>
</evidence>
<dbReference type="InterPro" id="IPR023468">
    <property type="entry name" value="Riboflavin_kinase"/>
</dbReference>
<evidence type="ECO:0000256" key="16">
    <source>
        <dbReference type="SAM" id="MobiDB-lite"/>
    </source>
</evidence>
<evidence type="ECO:0000256" key="5">
    <source>
        <dbReference type="ARBA" id="ARBA00022643"/>
    </source>
</evidence>
<dbReference type="AlphaFoldDB" id="A0A432ZGC3"/>
<dbReference type="GO" id="GO:0003919">
    <property type="term" value="F:FMN adenylyltransferase activity"/>
    <property type="evidence" value="ECO:0007669"/>
    <property type="project" value="UniProtKB-UniRule"/>
</dbReference>
<dbReference type="Gene3D" id="3.40.50.620">
    <property type="entry name" value="HUPs"/>
    <property type="match status" value="1"/>
</dbReference>
<evidence type="ECO:0000256" key="10">
    <source>
        <dbReference type="ARBA" id="ARBA00022827"/>
    </source>
</evidence>
<evidence type="ECO:0000256" key="7">
    <source>
        <dbReference type="ARBA" id="ARBA00022695"/>
    </source>
</evidence>
<dbReference type="Gene3D" id="2.40.30.30">
    <property type="entry name" value="Riboflavin kinase-like"/>
    <property type="match status" value="1"/>
</dbReference>
<evidence type="ECO:0000256" key="9">
    <source>
        <dbReference type="ARBA" id="ARBA00022777"/>
    </source>
</evidence>
<evidence type="ECO:0000256" key="3">
    <source>
        <dbReference type="ARBA" id="ARBA00005201"/>
    </source>
</evidence>
<dbReference type="NCBIfam" id="TIGR00125">
    <property type="entry name" value="cyt_tran_rel"/>
    <property type="match status" value="1"/>
</dbReference>
<dbReference type="PIRSF" id="PIRSF004491">
    <property type="entry name" value="FAD_Synth"/>
    <property type="match status" value="1"/>
</dbReference>
<evidence type="ECO:0000313" key="18">
    <source>
        <dbReference type="EMBL" id="RUO77047.1"/>
    </source>
</evidence>
<accession>A0A432ZGC3</accession>
<gene>
    <name evidence="18" type="ORF">CWI81_00650</name>
</gene>
<dbReference type="InterPro" id="IPR004821">
    <property type="entry name" value="Cyt_trans-like"/>
</dbReference>
<keyword evidence="10 15" id="KW-0274">FAD</keyword>
<dbReference type="CDD" id="cd02064">
    <property type="entry name" value="FAD_synthetase_N"/>
    <property type="match status" value="1"/>
</dbReference>
<organism evidence="18 19">
    <name type="scientific">Idiomarina seosinensis</name>
    <dbReference type="NCBI Taxonomy" id="281739"/>
    <lineage>
        <taxon>Bacteria</taxon>
        <taxon>Pseudomonadati</taxon>
        <taxon>Pseudomonadota</taxon>
        <taxon>Gammaproteobacteria</taxon>
        <taxon>Alteromonadales</taxon>
        <taxon>Idiomarinaceae</taxon>
        <taxon>Idiomarina</taxon>
    </lineage>
</organism>
<dbReference type="InterPro" id="IPR015865">
    <property type="entry name" value="Riboflavin_kinase_bac/euk"/>
</dbReference>
<keyword evidence="6 15" id="KW-0808">Transferase</keyword>
<evidence type="ECO:0000313" key="19">
    <source>
        <dbReference type="Proteomes" id="UP000287908"/>
    </source>
</evidence>
<keyword evidence="12" id="KW-0511">Multifunctional enzyme</keyword>
<dbReference type="EMBL" id="PIQF01000001">
    <property type="protein sequence ID" value="RUO77047.1"/>
    <property type="molecule type" value="Genomic_DNA"/>
</dbReference>
<dbReference type="UniPathway" id="UPA00276">
    <property type="reaction ID" value="UER00406"/>
</dbReference>
<dbReference type="EC" id="2.7.7.2" evidence="15"/>
<dbReference type="SUPFAM" id="SSF82114">
    <property type="entry name" value="Riboflavin kinase-like"/>
    <property type="match status" value="1"/>
</dbReference>
<keyword evidence="7 15" id="KW-0548">Nucleotidyltransferase</keyword>
<dbReference type="GO" id="GO:0006747">
    <property type="term" value="P:FAD biosynthetic process"/>
    <property type="evidence" value="ECO:0007669"/>
    <property type="project" value="UniProtKB-UniRule"/>
</dbReference>
<dbReference type="NCBIfam" id="NF004160">
    <property type="entry name" value="PRK05627.1-3"/>
    <property type="match status" value="1"/>
</dbReference>
<comment type="pathway">
    <text evidence="2 15">Cofactor biosynthesis; FAD biosynthesis; FAD from FMN: step 1/1.</text>
</comment>
<dbReference type="UniPathway" id="UPA00277">
    <property type="reaction ID" value="UER00407"/>
</dbReference>
<keyword evidence="5 15" id="KW-0288">FMN</keyword>
<evidence type="ECO:0000256" key="6">
    <source>
        <dbReference type="ARBA" id="ARBA00022679"/>
    </source>
</evidence>
<comment type="caution">
    <text evidence="18">The sequence shown here is derived from an EMBL/GenBank/DDBJ whole genome shotgun (WGS) entry which is preliminary data.</text>
</comment>
<proteinExistence type="inferred from homology"/>
<comment type="catalytic activity">
    <reaction evidence="13 15">
        <text>riboflavin + ATP = FMN + ADP + H(+)</text>
        <dbReference type="Rhea" id="RHEA:14357"/>
        <dbReference type="ChEBI" id="CHEBI:15378"/>
        <dbReference type="ChEBI" id="CHEBI:30616"/>
        <dbReference type="ChEBI" id="CHEBI:57986"/>
        <dbReference type="ChEBI" id="CHEBI:58210"/>
        <dbReference type="ChEBI" id="CHEBI:456216"/>
        <dbReference type="EC" id="2.7.1.26"/>
    </reaction>
</comment>
<evidence type="ECO:0000256" key="12">
    <source>
        <dbReference type="ARBA" id="ARBA00023268"/>
    </source>
</evidence>
<dbReference type="PANTHER" id="PTHR22749">
    <property type="entry name" value="RIBOFLAVIN KINASE/FMN ADENYLYLTRANSFERASE"/>
    <property type="match status" value="1"/>
</dbReference>
<evidence type="ECO:0000259" key="17">
    <source>
        <dbReference type="SMART" id="SM00904"/>
    </source>
</evidence>
<feature type="compositionally biased region" description="Basic and acidic residues" evidence="16">
    <location>
        <begin position="252"/>
        <end position="263"/>
    </location>
</feature>
<dbReference type="InterPro" id="IPR015864">
    <property type="entry name" value="FAD_synthase"/>
</dbReference>
<keyword evidence="4 15" id="KW-0285">Flavoprotein</keyword>
<comment type="pathway">
    <text evidence="3 15">Cofactor biosynthesis; FMN biosynthesis; FMN from riboflavin (ATP route): step 1/1.</text>
</comment>
<keyword evidence="9 15" id="KW-0418">Kinase</keyword>
<dbReference type="InterPro" id="IPR002606">
    <property type="entry name" value="Riboflavin_kinase_bac"/>
</dbReference>
<evidence type="ECO:0000256" key="8">
    <source>
        <dbReference type="ARBA" id="ARBA00022741"/>
    </source>
</evidence>
<evidence type="ECO:0000256" key="14">
    <source>
        <dbReference type="ARBA" id="ARBA00049494"/>
    </source>
</evidence>
<feature type="domain" description="Riboflavin kinase" evidence="17">
    <location>
        <begin position="187"/>
        <end position="342"/>
    </location>
</feature>
<dbReference type="FunFam" id="3.40.50.620:FF:000021">
    <property type="entry name" value="Riboflavin biosynthesis protein"/>
    <property type="match status" value="1"/>
</dbReference>
<sequence length="344" mass="38539">MELIRGTHNLRAKHFGEDTGCVLTIGNFDGVHLGHQAVLQQVRSKAEELGVPSAVMTFEPQPQELFQPEKAPARLTNWREKYLALKSQQLDHHIVIEFNKKFASQPAREFIEKILVDKLAVKFLVVGDDFRFGYKREGDFELLQKAGKELGFEVVDTRSYRQQQQRVSSTAIREALDDGDFDSAEQMLGRPYRMAGKVVHGRKNGRTIGFPTANVPLKRLKSPLHGVFAVKVFLENGVTDGKQSEPSNSLGEAEKSRPEEANSRHGKAVTYHGVANLGTRPTLNGDEVQLEVHLFDFSGNLYGQQMTVTPVAKLRAEQRFASLDHLKQQIEQDAARAKQLLAQA</sequence>
<dbReference type="NCBIfam" id="TIGR00083">
    <property type="entry name" value="ribF"/>
    <property type="match status" value="1"/>
</dbReference>
<protein>
    <recommendedName>
        <fullName evidence="15">Riboflavin biosynthesis protein</fullName>
    </recommendedName>
    <domain>
        <recommendedName>
            <fullName evidence="15">Riboflavin kinase</fullName>
            <ecNumber evidence="15">2.7.1.26</ecNumber>
        </recommendedName>
        <alternativeName>
            <fullName evidence="15">Flavokinase</fullName>
        </alternativeName>
    </domain>
    <domain>
        <recommendedName>
            <fullName evidence="15">FMN adenylyltransferase</fullName>
            <ecNumber evidence="15">2.7.7.2</ecNumber>
        </recommendedName>
        <alternativeName>
            <fullName evidence="15">FAD pyrophosphorylase</fullName>
        </alternativeName>
        <alternativeName>
            <fullName evidence="15">FAD synthase</fullName>
        </alternativeName>
    </domain>
</protein>
<dbReference type="EC" id="2.7.1.26" evidence="15"/>
<dbReference type="InterPro" id="IPR014729">
    <property type="entry name" value="Rossmann-like_a/b/a_fold"/>
</dbReference>
<dbReference type="NCBIfam" id="NF004163">
    <property type="entry name" value="PRK05627.1-6"/>
    <property type="match status" value="1"/>
</dbReference>
<evidence type="ECO:0000256" key="2">
    <source>
        <dbReference type="ARBA" id="ARBA00004726"/>
    </source>
</evidence>
<dbReference type="PANTHER" id="PTHR22749:SF6">
    <property type="entry name" value="RIBOFLAVIN KINASE"/>
    <property type="match status" value="1"/>
</dbReference>
<dbReference type="SMART" id="SM00904">
    <property type="entry name" value="Flavokinase"/>
    <property type="match status" value="1"/>
</dbReference>
<evidence type="ECO:0000256" key="15">
    <source>
        <dbReference type="PIRNR" id="PIRNR004491"/>
    </source>
</evidence>
<dbReference type="SUPFAM" id="SSF52374">
    <property type="entry name" value="Nucleotidylyl transferase"/>
    <property type="match status" value="1"/>
</dbReference>
<dbReference type="GO" id="GO:0008531">
    <property type="term" value="F:riboflavin kinase activity"/>
    <property type="evidence" value="ECO:0007669"/>
    <property type="project" value="UniProtKB-UniRule"/>
</dbReference>
<dbReference type="GO" id="GO:0005524">
    <property type="term" value="F:ATP binding"/>
    <property type="evidence" value="ECO:0007669"/>
    <property type="project" value="UniProtKB-UniRule"/>
</dbReference>
<evidence type="ECO:0000256" key="11">
    <source>
        <dbReference type="ARBA" id="ARBA00022840"/>
    </source>
</evidence>
<dbReference type="InterPro" id="IPR023465">
    <property type="entry name" value="Riboflavin_kinase_dom_sf"/>
</dbReference>
<reference evidence="18 19" key="1">
    <citation type="journal article" date="2011" name="Front. Microbiol.">
        <title>Genomic signatures of strain selection and enhancement in Bacillus atrophaeus var. globigii, a historical biowarfare simulant.</title>
        <authorList>
            <person name="Gibbons H.S."/>
            <person name="Broomall S.M."/>
            <person name="McNew L.A."/>
            <person name="Daligault H."/>
            <person name="Chapman C."/>
            <person name="Bruce D."/>
            <person name="Karavis M."/>
            <person name="Krepps M."/>
            <person name="McGregor P.A."/>
            <person name="Hong C."/>
            <person name="Park K.H."/>
            <person name="Akmal A."/>
            <person name="Feldman A."/>
            <person name="Lin J.S."/>
            <person name="Chang W.E."/>
            <person name="Higgs B.W."/>
            <person name="Demirev P."/>
            <person name="Lindquist J."/>
            <person name="Liem A."/>
            <person name="Fochler E."/>
            <person name="Read T.D."/>
            <person name="Tapia R."/>
            <person name="Johnson S."/>
            <person name="Bishop-Lilly K.A."/>
            <person name="Detter C."/>
            <person name="Han C."/>
            <person name="Sozhamannan S."/>
            <person name="Rosenzweig C.N."/>
            <person name="Skowronski E.W."/>
        </authorList>
    </citation>
    <scope>NUCLEOTIDE SEQUENCE [LARGE SCALE GENOMIC DNA]</scope>
    <source>
        <strain evidence="18 19">CL-SP19</strain>
    </source>
</reference>
<keyword evidence="8 15" id="KW-0547">Nucleotide-binding</keyword>
<keyword evidence="19" id="KW-1185">Reference proteome</keyword>
<feature type="region of interest" description="Disordered" evidence="16">
    <location>
        <begin position="239"/>
        <end position="266"/>
    </location>
</feature>